<organism evidence="2 3">
    <name type="scientific">Trichonephila inaurata madagascariensis</name>
    <dbReference type="NCBI Taxonomy" id="2747483"/>
    <lineage>
        <taxon>Eukaryota</taxon>
        <taxon>Metazoa</taxon>
        <taxon>Ecdysozoa</taxon>
        <taxon>Arthropoda</taxon>
        <taxon>Chelicerata</taxon>
        <taxon>Arachnida</taxon>
        <taxon>Araneae</taxon>
        <taxon>Araneomorphae</taxon>
        <taxon>Entelegynae</taxon>
        <taxon>Araneoidea</taxon>
        <taxon>Nephilidae</taxon>
        <taxon>Trichonephila</taxon>
        <taxon>Trichonephila inaurata</taxon>
    </lineage>
</organism>
<comment type="caution">
    <text evidence="2">The sequence shown here is derived from an EMBL/GenBank/DDBJ whole genome shotgun (WGS) entry which is preliminary data.</text>
</comment>
<name>A0A8X6Y0J2_9ARAC</name>
<dbReference type="AlphaFoldDB" id="A0A8X6Y0J2"/>
<evidence type="ECO:0000313" key="3">
    <source>
        <dbReference type="Proteomes" id="UP000886998"/>
    </source>
</evidence>
<dbReference type="EMBL" id="BMAV01013273">
    <property type="protein sequence ID" value="GFY60731.1"/>
    <property type="molecule type" value="Genomic_DNA"/>
</dbReference>
<gene>
    <name evidence="2" type="ORF">TNIN_271151</name>
</gene>
<evidence type="ECO:0000313" key="2">
    <source>
        <dbReference type="EMBL" id="GFY60731.1"/>
    </source>
</evidence>
<sequence length="30" mass="3306">SISWARKALPTQLQKRDVTRVPDFPPSPGG</sequence>
<dbReference type="Proteomes" id="UP000886998">
    <property type="component" value="Unassembled WGS sequence"/>
</dbReference>
<protein>
    <submittedName>
        <fullName evidence="2">Uncharacterized protein</fullName>
    </submittedName>
</protein>
<proteinExistence type="predicted"/>
<reference evidence="2" key="1">
    <citation type="submission" date="2020-08" db="EMBL/GenBank/DDBJ databases">
        <title>Multicomponent nature underlies the extraordinary mechanical properties of spider dragline silk.</title>
        <authorList>
            <person name="Kono N."/>
            <person name="Nakamura H."/>
            <person name="Mori M."/>
            <person name="Yoshida Y."/>
            <person name="Ohtoshi R."/>
            <person name="Malay A.D."/>
            <person name="Moran D.A.P."/>
            <person name="Tomita M."/>
            <person name="Numata K."/>
            <person name="Arakawa K."/>
        </authorList>
    </citation>
    <scope>NUCLEOTIDE SEQUENCE</scope>
</reference>
<accession>A0A8X6Y0J2</accession>
<keyword evidence="3" id="KW-1185">Reference proteome</keyword>
<feature type="non-terminal residue" evidence="2">
    <location>
        <position position="1"/>
    </location>
</feature>
<feature type="region of interest" description="Disordered" evidence="1">
    <location>
        <begin position="1"/>
        <end position="30"/>
    </location>
</feature>
<evidence type="ECO:0000256" key="1">
    <source>
        <dbReference type="SAM" id="MobiDB-lite"/>
    </source>
</evidence>